<reference evidence="5 8" key="5">
    <citation type="submission" date="2019-01" db="EMBL/GenBank/DDBJ databases">
        <title>The Pseudomonas aeruginosa pan-genome provides new insights on its population structure, horizontal gene transfer and pathogenicity.</title>
        <authorList>
            <person name="Freschi L."/>
            <person name="Vincent A.T."/>
            <person name="Jeukens J."/>
            <person name="Emond-Rheault J.-G."/>
            <person name="Kukavica-Ibrulj I."/>
            <person name="Dupont M.-J."/>
            <person name="Charette S.J."/>
            <person name="Boyle B."/>
            <person name="Levesque R.C."/>
        </authorList>
    </citation>
    <scope>NUCLEOTIDE SEQUENCE [LARGE SCALE GENOMIC DNA]</scope>
    <source>
        <strain evidence="5 8">PA-W36</strain>
    </source>
</reference>
<evidence type="ECO:0000313" key="8">
    <source>
        <dbReference type="Proteomes" id="UP000284767"/>
    </source>
</evidence>
<dbReference type="EMBL" id="WXZT01000001">
    <property type="protein sequence ID" value="MZZ10732.1"/>
    <property type="molecule type" value="Genomic_DNA"/>
</dbReference>
<evidence type="ECO:0000313" key="3">
    <source>
        <dbReference type="EMBL" id="MZZ10732.1"/>
    </source>
</evidence>
<reference evidence="4 7" key="3">
    <citation type="submission" date="2017-05" db="EMBL/GenBank/DDBJ databases">
        <authorList>
            <person name="Song R."/>
            <person name="Chenine A.L."/>
            <person name="Ruprecht R.M."/>
        </authorList>
    </citation>
    <scope>NUCLEOTIDE SEQUENCE [LARGE SCALE GENOMIC DNA]</scope>
    <source>
        <strain evidence="4 7">S567_C10_BS</strain>
    </source>
</reference>
<proteinExistence type="predicted"/>
<feature type="domain" description="DUF4123" evidence="1">
    <location>
        <begin position="17"/>
        <end position="144"/>
    </location>
</feature>
<dbReference type="Pfam" id="PF13503">
    <property type="entry name" value="DUF4123"/>
    <property type="match status" value="1"/>
</dbReference>
<organism evidence="4 7">
    <name type="scientific">Pseudomonas aeruginosa</name>
    <dbReference type="NCBI Taxonomy" id="287"/>
    <lineage>
        <taxon>Bacteria</taxon>
        <taxon>Pseudomonadati</taxon>
        <taxon>Pseudomonadota</taxon>
        <taxon>Gammaproteobacteria</taxon>
        <taxon>Pseudomonadales</taxon>
        <taxon>Pseudomonadaceae</taxon>
        <taxon>Pseudomonas</taxon>
    </lineage>
</organism>
<sequence length="175" mass="20056">MSRLQPALAAPTPDSRLFALADGARYLTLDTRLEKAAGEIRSRWLLAGSELDEIAHAGPVLIEFMDSAPLSSSGEFLGWLRDWDRRSPMASWLWSRASFENLAKHFAGLLFTRMPDGRRALLRYYSPEVRRALEQVMTARQWTQVMAPLERWQVWQPLQGGYLVYDRETERTADA</sequence>
<name>A0A0D7MIP5_PSEAI</name>
<dbReference type="Proteomes" id="UP000284767">
    <property type="component" value="Unassembled WGS sequence"/>
</dbReference>
<protein>
    <submittedName>
        <fullName evidence="3">DUF4123 domain-containing protein</fullName>
    </submittedName>
</protein>
<dbReference type="AlphaFoldDB" id="A0A0D7MIP5"/>
<dbReference type="RefSeq" id="WP_003104236.1">
    <property type="nucleotide sequence ID" value="NZ_AP017302.1"/>
</dbReference>
<dbReference type="EMBL" id="NFFZ01000021">
    <property type="protein sequence ID" value="OTI56572.1"/>
    <property type="molecule type" value="Genomic_DNA"/>
</dbReference>
<gene>
    <name evidence="4" type="ORF">CAZ10_29515</name>
    <name evidence="3" type="ORF">GUL26_00590</name>
    <name evidence="5" type="ORF">IPC1295_14155</name>
    <name evidence="2" type="ORF">PAERUG_P19_London_7_VIM_2_05_10_00145</name>
</gene>
<evidence type="ECO:0000313" key="6">
    <source>
        <dbReference type="Proteomes" id="UP000045039"/>
    </source>
</evidence>
<dbReference type="Proteomes" id="UP000194857">
    <property type="component" value="Unassembled WGS sequence"/>
</dbReference>
<dbReference type="Proteomes" id="UP000045039">
    <property type="component" value="Unassembled WGS sequence"/>
</dbReference>
<dbReference type="Proteomes" id="UP000644192">
    <property type="component" value="Unassembled WGS sequence"/>
</dbReference>
<accession>A0A0D7MIP5</accession>
<reference evidence="2" key="2">
    <citation type="submission" date="2015-06" db="EMBL/GenBank/DDBJ databases">
        <authorList>
            <person name="Radhakrishnan R."/>
            <person name="Underwood A."/>
            <person name="Al-Shahib A."/>
        </authorList>
    </citation>
    <scope>NUCLEOTIDE SEQUENCE</scope>
    <source>
        <strain evidence="2">P19_London_7_VIM_2_05_10</strain>
    </source>
</reference>
<dbReference type="EMBL" id="CVVU01000007">
    <property type="protein sequence ID" value="CRN88291.1"/>
    <property type="molecule type" value="Genomic_DNA"/>
</dbReference>
<evidence type="ECO:0000313" key="4">
    <source>
        <dbReference type="EMBL" id="OTI56572.1"/>
    </source>
</evidence>
<comment type="caution">
    <text evidence="4">The sequence shown here is derived from an EMBL/GenBank/DDBJ whole genome shotgun (WGS) entry which is preliminary data.</text>
</comment>
<dbReference type="InterPro" id="IPR025391">
    <property type="entry name" value="DUF4123"/>
</dbReference>
<reference evidence="3" key="6">
    <citation type="submission" date="2020-01" db="EMBL/GenBank/DDBJ databases">
        <title>Bacteria Cultured from War Wounds Associated with the Conflict in Eastern Ukraine.</title>
        <authorList>
            <person name="Snesrud E."/>
            <person name="Galac M.R."/>
            <person name="Mc Gann P."/>
            <person name="Valentine K."/>
            <person name="Viacheslav K."/>
        </authorList>
    </citation>
    <scope>NUCLEOTIDE SEQUENCE</scope>
    <source>
        <strain evidence="3">VNMU148</strain>
    </source>
</reference>
<dbReference type="OMA" id="QFFVPTF"/>
<evidence type="ECO:0000313" key="2">
    <source>
        <dbReference type="EMBL" id="CRN88291.1"/>
    </source>
</evidence>
<dbReference type="EMBL" id="NSNE01000007">
    <property type="protein sequence ID" value="RPM16290.1"/>
    <property type="molecule type" value="Genomic_DNA"/>
</dbReference>
<evidence type="ECO:0000313" key="5">
    <source>
        <dbReference type="EMBL" id="RPM16290.1"/>
    </source>
</evidence>
<accession>A0A1S1BTG2</accession>
<evidence type="ECO:0000313" key="7">
    <source>
        <dbReference type="Proteomes" id="UP000194857"/>
    </source>
</evidence>
<reference evidence="6" key="1">
    <citation type="submission" date="2015-06" db="EMBL/GenBank/DDBJ databases">
        <authorList>
            <person name="Radhakrishnan Rajesh"/>
            <person name="Underwood Anthony"/>
            <person name="Al-Shahib Ali"/>
        </authorList>
    </citation>
    <scope>NUCLEOTIDE SEQUENCE [LARGE SCALE GENOMIC DNA]</scope>
    <source>
        <strain evidence="6">P19_London_7_VIM_2_05_10</strain>
    </source>
</reference>
<reference evidence="5 8" key="4">
    <citation type="submission" date="2017-08" db="EMBL/GenBank/DDBJ databases">
        <authorList>
            <person name="Feschi L."/>
            <person name="Jeukens J."/>
            <person name="Emond-Rheault J.-G."/>
            <person name="Kukavica-Ibrulj I."/>
            <person name="Boyle B."/>
            <person name="Levesque R.C."/>
        </authorList>
    </citation>
    <scope>NUCLEOTIDE SEQUENCE [LARGE SCALE GENOMIC DNA]</scope>
    <source>
        <strain evidence="5 8">PA-W36</strain>
    </source>
</reference>
<evidence type="ECO:0000259" key="1">
    <source>
        <dbReference type="Pfam" id="PF13503"/>
    </source>
</evidence>